<feature type="domain" description="RING-type" evidence="16">
    <location>
        <begin position="169"/>
        <end position="217"/>
    </location>
</feature>
<dbReference type="SMART" id="SM00184">
    <property type="entry name" value="RING"/>
    <property type="match status" value="1"/>
</dbReference>
<evidence type="ECO:0000256" key="10">
    <source>
        <dbReference type="ARBA" id="ARBA00022786"/>
    </source>
</evidence>
<dbReference type="Gene3D" id="1.20.120.1750">
    <property type="match status" value="1"/>
</dbReference>
<feature type="domain" description="RING-type" evidence="18">
    <location>
        <begin position="165"/>
        <end position="412"/>
    </location>
</feature>
<dbReference type="Proteomes" id="UP000271241">
    <property type="component" value="Unassembled WGS sequence"/>
</dbReference>
<evidence type="ECO:0000256" key="12">
    <source>
        <dbReference type="ARBA" id="ARBA00022989"/>
    </source>
</evidence>
<dbReference type="PROSITE" id="PS00518">
    <property type="entry name" value="ZF_RING_1"/>
    <property type="match status" value="1"/>
</dbReference>
<evidence type="ECO:0000256" key="8">
    <source>
        <dbReference type="ARBA" id="ARBA00022737"/>
    </source>
</evidence>
<keyword evidence="13" id="KW-0472">Membrane</keyword>
<evidence type="ECO:0000256" key="5">
    <source>
        <dbReference type="ARBA" id="ARBA00022679"/>
    </source>
</evidence>
<name>A0A4P9XZX3_9FUNG</name>
<evidence type="ECO:0000256" key="14">
    <source>
        <dbReference type="ARBA" id="ARBA00044508"/>
    </source>
</evidence>
<dbReference type="InterPro" id="IPR044066">
    <property type="entry name" value="TRIAD_supradom"/>
</dbReference>
<evidence type="ECO:0000256" key="11">
    <source>
        <dbReference type="ARBA" id="ARBA00022833"/>
    </source>
</evidence>
<evidence type="ECO:0000259" key="16">
    <source>
        <dbReference type="PROSITE" id="PS50089"/>
    </source>
</evidence>
<dbReference type="GO" id="GO:0031090">
    <property type="term" value="C:organelle membrane"/>
    <property type="evidence" value="ECO:0007669"/>
    <property type="project" value="UniProtKB-ARBA"/>
</dbReference>
<evidence type="ECO:0000256" key="15">
    <source>
        <dbReference type="PROSITE-ProRule" id="PRU00175"/>
    </source>
</evidence>
<accession>A0A4P9XZX3</accession>
<feature type="domain" description="RWD" evidence="17">
    <location>
        <begin position="9"/>
        <end position="134"/>
    </location>
</feature>
<dbReference type="PROSITE" id="PS50089">
    <property type="entry name" value="ZF_RING_2"/>
    <property type="match status" value="1"/>
</dbReference>
<reference evidence="20" key="1">
    <citation type="journal article" date="2018" name="Nat. Microbiol.">
        <title>Leveraging single-cell genomics to expand the fungal tree of life.</title>
        <authorList>
            <person name="Ahrendt S.R."/>
            <person name="Quandt C.A."/>
            <person name="Ciobanu D."/>
            <person name="Clum A."/>
            <person name="Salamov A."/>
            <person name="Andreopoulos B."/>
            <person name="Cheng J.F."/>
            <person name="Woyke T."/>
            <person name="Pelin A."/>
            <person name="Henrissat B."/>
            <person name="Reynolds N.K."/>
            <person name="Benny G.L."/>
            <person name="Smith M.E."/>
            <person name="James T.Y."/>
            <person name="Grigoriev I.V."/>
        </authorList>
    </citation>
    <scope>NUCLEOTIDE SEQUENCE [LARGE SCALE GENOMIC DNA]</scope>
    <source>
        <strain evidence="20">RSA 1356</strain>
    </source>
</reference>
<evidence type="ECO:0000256" key="1">
    <source>
        <dbReference type="ARBA" id="ARBA00001798"/>
    </source>
</evidence>
<dbReference type="STRING" id="78915.A0A4P9XZX3"/>
<evidence type="ECO:0000259" key="17">
    <source>
        <dbReference type="PROSITE" id="PS50908"/>
    </source>
</evidence>
<dbReference type="InterPro" id="IPR001841">
    <property type="entry name" value="Znf_RING"/>
</dbReference>
<evidence type="ECO:0000313" key="20">
    <source>
        <dbReference type="Proteomes" id="UP000271241"/>
    </source>
</evidence>
<dbReference type="InterPro" id="IPR013083">
    <property type="entry name" value="Znf_RING/FYVE/PHD"/>
</dbReference>
<keyword evidence="20" id="KW-1185">Reference proteome</keyword>
<evidence type="ECO:0000256" key="3">
    <source>
        <dbReference type="ARBA" id="ARBA00004906"/>
    </source>
</evidence>
<dbReference type="GO" id="GO:0005737">
    <property type="term" value="C:cytoplasm"/>
    <property type="evidence" value="ECO:0007669"/>
    <property type="project" value="UniProtKB-ARBA"/>
</dbReference>
<dbReference type="InterPro" id="IPR016135">
    <property type="entry name" value="UBQ-conjugating_enzyme/RWD"/>
</dbReference>
<keyword evidence="11" id="KW-0862">Zinc</keyword>
<dbReference type="PANTHER" id="PTHR11685">
    <property type="entry name" value="RBR FAMILY RING FINGER AND IBR DOMAIN-CONTAINING"/>
    <property type="match status" value="1"/>
</dbReference>
<dbReference type="SUPFAM" id="SSF57850">
    <property type="entry name" value="RING/U-box"/>
    <property type="match status" value="3"/>
</dbReference>
<dbReference type="InterPro" id="IPR047548">
    <property type="entry name" value="Rcat_RBR_RNF14"/>
</dbReference>
<dbReference type="Pfam" id="PF22191">
    <property type="entry name" value="IBR_1"/>
    <property type="match status" value="1"/>
</dbReference>
<dbReference type="Pfam" id="PF01485">
    <property type="entry name" value="IBR"/>
    <property type="match status" value="1"/>
</dbReference>
<dbReference type="Pfam" id="PF13445">
    <property type="entry name" value="zf-RING_UBOX"/>
    <property type="match status" value="1"/>
</dbReference>
<keyword evidence="12" id="KW-1133">Transmembrane helix</keyword>
<dbReference type="InterPro" id="IPR027370">
    <property type="entry name" value="Znf-RING_euk"/>
</dbReference>
<dbReference type="InterPro" id="IPR002867">
    <property type="entry name" value="IBR_dom"/>
</dbReference>
<dbReference type="CDD" id="cd20354">
    <property type="entry name" value="Rcat_RBR_RNF14"/>
    <property type="match status" value="1"/>
</dbReference>
<comment type="catalytic activity">
    <reaction evidence="1">
        <text>[E2 ubiquitin-conjugating enzyme]-S-ubiquitinyl-L-cysteine + [acceptor protein]-L-lysine = [E2 ubiquitin-conjugating enzyme]-L-cysteine + [acceptor protein]-N(6)-ubiquitinyl-L-lysine.</text>
        <dbReference type="EC" id="2.3.2.31"/>
    </reaction>
</comment>
<dbReference type="CDD" id="cd20341">
    <property type="entry name" value="BRcat_RBR_RNF14"/>
    <property type="match status" value="1"/>
</dbReference>
<dbReference type="PROSITE" id="PS51873">
    <property type="entry name" value="TRIAD"/>
    <property type="match status" value="1"/>
</dbReference>
<evidence type="ECO:0000256" key="6">
    <source>
        <dbReference type="ARBA" id="ARBA00022692"/>
    </source>
</evidence>
<evidence type="ECO:0000256" key="7">
    <source>
        <dbReference type="ARBA" id="ARBA00022723"/>
    </source>
</evidence>
<dbReference type="GO" id="GO:0016567">
    <property type="term" value="P:protein ubiquitination"/>
    <property type="evidence" value="ECO:0007669"/>
    <property type="project" value="InterPro"/>
</dbReference>
<dbReference type="SMART" id="SM00647">
    <property type="entry name" value="IBR"/>
    <property type="match status" value="2"/>
</dbReference>
<evidence type="ECO:0000313" key="19">
    <source>
        <dbReference type="EMBL" id="RKP11040.1"/>
    </source>
</evidence>
<dbReference type="AlphaFoldDB" id="A0A4P9XZX3"/>
<keyword evidence="6" id="KW-0812">Transmembrane</keyword>
<evidence type="ECO:0000256" key="2">
    <source>
        <dbReference type="ARBA" id="ARBA00004167"/>
    </source>
</evidence>
<dbReference type="InterPro" id="IPR031127">
    <property type="entry name" value="E3_UB_ligase_RBR"/>
</dbReference>
<keyword evidence="8" id="KW-0677">Repeat</keyword>
<dbReference type="CDD" id="cd23134">
    <property type="entry name" value="RING-HC_ITT1-like"/>
    <property type="match status" value="1"/>
</dbReference>
<dbReference type="GO" id="GO:0061630">
    <property type="term" value="F:ubiquitin protein ligase activity"/>
    <property type="evidence" value="ECO:0007669"/>
    <property type="project" value="UniProtKB-EC"/>
</dbReference>
<proteinExistence type="inferred from homology"/>
<dbReference type="Gene3D" id="3.30.40.10">
    <property type="entry name" value="Zinc/RING finger domain, C3HC4 (zinc finger)"/>
    <property type="match status" value="1"/>
</dbReference>
<sequence length="433" mass="48752">MENETEQKDEMTALEAIYQDDFECIHAPSGGYSGRIAVHVHSTDTAAVVEKTTPDNAQPPKARHVENLPPVTVMFALPSGYPRAAPPRLSVMCSWLTREQRLELERRIGALWDEEQDVVLFRCVDLLQNMVHELPLVFPLEVSVDVMRAVVTYDCAARQEQFDSTQHTCEICFEEKRGYLCYRLSCGHVYCRDCLRDYFALLITEGSVSNVRCPDARCVKAGFRVSEDDLSSIVGAELHKRYRELVVKQALEADPSIAWCPRQQCQGPAIKDATYEKLAICQKCSLAFCYYCRKTWHGAGEYCAIDNLQRVARDYEAADAVTKKRMEIQYGHKNLAQILADAIAERESARWLSDNTTGCPTCQSSIEKAFGCNHMQCSVCDTHFCYLCGAYLSVQNALGHFNLPGTRCYQRLFENLGADEDELAAAAAREAWG</sequence>
<dbReference type="SUPFAM" id="SSF54495">
    <property type="entry name" value="UBC-like"/>
    <property type="match status" value="1"/>
</dbReference>
<keyword evidence="10" id="KW-0833">Ubl conjugation pathway</keyword>
<dbReference type="Gene3D" id="3.10.110.10">
    <property type="entry name" value="Ubiquitin Conjugating Enzyme"/>
    <property type="match status" value="1"/>
</dbReference>
<dbReference type="InterPro" id="IPR006575">
    <property type="entry name" value="RWD_dom"/>
</dbReference>
<protein>
    <recommendedName>
        <fullName evidence="4">RBR-type E3 ubiquitin transferase</fullName>
        <ecNumber evidence="4">2.3.2.31</ecNumber>
    </recommendedName>
</protein>
<dbReference type="FunFam" id="3.30.40.10:FF:000051">
    <property type="entry name" value="RBR-type E3 ubiquitin transferase"/>
    <property type="match status" value="1"/>
</dbReference>
<evidence type="ECO:0000256" key="13">
    <source>
        <dbReference type="ARBA" id="ARBA00023136"/>
    </source>
</evidence>
<comment type="pathway">
    <text evidence="3">Protein modification; protein ubiquitination.</text>
</comment>
<dbReference type="OrthoDB" id="1431934at2759"/>
<evidence type="ECO:0000256" key="4">
    <source>
        <dbReference type="ARBA" id="ARBA00012251"/>
    </source>
</evidence>
<evidence type="ECO:0000256" key="9">
    <source>
        <dbReference type="ARBA" id="ARBA00022771"/>
    </source>
</evidence>
<dbReference type="Pfam" id="PF05773">
    <property type="entry name" value="RWD"/>
    <property type="match status" value="1"/>
</dbReference>
<gene>
    <name evidence="19" type="ORF">THASP1DRAFT_27213</name>
</gene>
<comment type="similarity">
    <text evidence="14">Belongs to the RBR family. RNF14 subfamily.</text>
</comment>
<dbReference type="EMBL" id="KZ992429">
    <property type="protein sequence ID" value="RKP11040.1"/>
    <property type="molecule type" value="Genomic_DNA"/>
</dbReference>
<organism evidence="19 20">
    <name type="scientific">Thamnocephalis sphaerospora</name>
    <dbReference type="NCBI Taxonomy" id="78915"/>
    <lineage>
        <taxon>Eukaryota</taxon>
        <taxon>Fungi</taxon>
        <taxon>Fungi incertae sedis</taxon>
        <taxon>Zoopagomycota</taxon>
        <taxon>Zoopagomycotina</taxon>
        <taxon>Zoopagomycetes</taxon>
        <taxon>Zoopagales</taxon>
        <taxon>Sigmoideomycetaceae</taxon>
        <taxon>Thamnocephalis</taxon>
    </lineage>
</organism>
<dbReference type="CDD" id="cd23820">
    <property type="entry name" value="RWD_RNF14"/>
    <property type="match status" value="1"/>
</dbReference>
<keyword evidence="7" id="KW-0479">Metal-binding</keyword>
<dbReference type="SMART" id="SM00591">
    <property type="entry name" value="RWD"/>
    <property type="match status" value="1"/>
</dbReference>
<keyword evidence="9 15" id="KW-0863">Zinc-finger</keyword>
<keyword evidence="5" id="KW-0808">Transferase</keyword>
<evidence type="ECO:0000259" key="18">
    <source>
        <dbReference type="PROSITE" id="PS51873"/>
    </source>
</evidence>
<dbReference type="PROSITE" id="PS50908">
    <property type="entry name" value="RWD"/>
    <property type="match status" value="1"/>
</dbReference>
<dbReference type="GO" id="GO:0008270">
    <property type="term" value="F:zinc ion binding"/>
    <property type="evidence" value="ECO:0007669"/>
    <property type="project" value="UniProtKB-KW"/>
</dbReference>
<dbReference type="InterPro" id="IPR017907">
    <property type="entry name" value="Znf_RING_CS"/>
</dbReference>
<dbReference type="EC" id="2.3.2.31" evidence="4"/>
<comment type="subcellular location">
    <subcellularLocation>
        <location evidence="2">Membrane</location>
        <topology evidence="2">Single-pass membrane protein</topology>
    </subcellularLocation>
</comment>